<evidence type="ECO:0000256" key="1">
    <source>
        <dbReference type="SAM" id="MobiDB-lite"/>
    </source>
</evidence>
<protein>
    <recommendedName>
        <fullName evidence="2">Tox-GHH domain-containing protein</fullName>
    </recommendedName>
</protein>
<comment type="caution">
    <text evidence="3">The sequence shown here is derived from an EMBL/GenBank/DDBJ whole genome shotgun (WGS) entry which is preliminary data.</text>
</comment>
<evidence type="ECO:0000313" key="3">
    <source>
        <dbReference type="EMBL" id="PZT52083.1"/>
    </source>
</evidence>
<dbReference type="InterPro" id="IPR028916">
    <property type="entry name" value="Tox-GHH_dom"/>
</dbReference>
<organism evidence="3 4">
    <name type="scientific">Paenibacillus silvae</name>
    <dbReference type="NCBI Taxonomy" id="1325358"/>
    <lineage>
        <taxon>Bacteria</taxon>
        <taxon>Bacillati</taxon>
        <taxon>Bacillota</taxon>
        <taxon>Bacilli</taxon>
        <taxon>Bacillales</taxon>
        <taxon>Paenibacillaceae</taxon>
        <taxon>Paenibacillus</taxon>
    </lineage>
</organism>
<dbReference type="EMBL" id="QKWW01000133">
    <property type="protein sequence ID" value="PZT52083.1"/>
    <property type="molecule type" value="Genomic_DNA"/>
</dbReference>
<dbReference type="Pfam" id="PF15636">
    <property type="entry name" value="Tox-GHH"/>
    <property type="match status" value="1"/>
</dbReference>
<reference evidence="3 4" key="1">
    <citation type="submission" date="2018-06" db="EMBL/GenBank/DDBJ databases">
        <title>Isolation of heavy metals resistant Paenibacillus silvae NC2 from Gold-Copper mine in ZiJin, China.</title>
        <authorList>
            <person name="Xu J."/>
            <person name="Mazhar H.S."/>
            <person name="Rensing C."/>
        </authorList>
    </citation>
    <scope>NUCLEOTIDE SEQUENCE [LARGE SCALE GENOMIC DNA]</scope>
    <source>
        <strain evidence="3 4">NC2</strain>
    </source>
</reference>
<gene>
    <name evidence="3" type="ORF">DN757_29225</name>
</gene>
<sequence>MPKPSPYKQLGNKTKKKLEDKVNNRTITNEEWKRLEWNKRLARRRDAGVKEFRQQEKRRMKNGEPKTRNWSQEQKEAILSNKVPSYNEKTITGHHAYSVSKYPHLANRGEIIYPATVKEHITRWHGGSYRRSLPGKPYNPRFAEEF</sequence>
<proteinExistence type="predicted"/>
<evidence type="ECO:0000313" key="4">
    <source>
        <dbReference type="Proteomes" id="UP000249204"/>
    </source>
</evidence>
<dbReference type="Proteomes" id="UP000249204">
    <property type="component" value="Unassembled WGS sequence"/>
</dbReference>
<feature type="region of interest" description="Disordered" evidence="1">
    <location>
        <begin position="47"/>
        <end position="86"/>
    </location>
</feature>
<evidence type="ECO:0000259" key="2">
    <source>
        <dbReference type="Pfam" id="PF15636"/>
    </source>
</evidence>
<feature type="compositionally biased region" description="Basic and acidic residues" evidence="1">
    <location>
        <begin position="47"/>
        <end position="67"/>
    </location>
</feature>
<feature type="domain" description="Tox-GHH" evidence="2">
    <location>
        <begin position="36"/>
        <end position="114"/>
    </location>
</feature>
<accession>A0A2W6Q454</accession>
<dbReference type="AlphaFoldDB" id="A0A2W6Q454"/>
<feature type="region of interest" description="Disordered" evidence="1">
    <location>
        <begin position="1"/>
        <end position="22"/>
    </location>
</feature>
<name>A0A2W6Q454_9BACL</name>